<reference evidence="2 3" key="1">
    <citation type="submission" date="2022-10" db="EMBL/GenBank/DDBJ databases">
        <title>Chitinophaga nivalis PC15 sp. nov., isolated from Pyeongchang county, South Korea.</title>
        <authorList>
            <person name="Trinh H.N."/>
        </authorList>
    </citation>
    <scope>NUCLEOTIDE SEQUENCE [LARGE SCALE GENOMIC DNA]</scope>
    <source>
        <strain evidence="2 3">PC14</strain>
    </source>
</reference>
<dbReference type="NCBIfam" id="NF033674">
    <property type="entry name" value="stress_OB_fold"/>
    <property type="match status" value="1"/>
</dbReference>
<protein>
    <submittedName>
        <fullName evidence="2">NirD/YgiW/YdeI family stress tolerance protein</fullName>
    </submittedName>
</protein>
<accession>A0ABT3IIF3</accession>
<dbReference type="Gene3D" id="2.40.50.200">
    <property type="entry name" value="Bacterial OB-fold"/>
    <property type="match status" value="1"/>
</dbReference>
<comment type="caution">
    <text evidence="2">The sequence shown here is derived from an EMBL/GenBank/DDBJ whole genome shotgun (WGS) entry which is preliminary data.</text>
</comment>
<gene>
    <name evidence="2" type="ORF">OL497_07525</name>
</gene>
<dbReference type="EMBL" id="JAPDNS010000001">
    <property type="protein sequence ID" value="MCW3483736.1"/>
    <property type="molecule type" value="Genomic_DNA"/>
</dbReference>
<keyword evidence="3" id="KW-1185">Reference proteome</keyword>
<dbReference type="InterPro" id="IPR005220">
    <property type="entry name" value="CarO-like"/>
</dbReference>
<evidence type="ECO:0000313" key="2">
    <source>
        <dbReference type="EMBL" id="MCW3483736.1"/>
    </source>
</evidence>
<evidence type="ECO:0000256" key="1">
    <source>
        <dbReference type="ARBA" id="ARBA00022729"/>
    </source>
</evidence>
<evidence type="ECO:0000313" key="3">
    <source>
        <dbReference type="Proteomes" id="UP001207742"/>
    </source>
</evidence>
<dbReference type="InterPro" id="IPR036700">
    <property type="entry name" value="BOBF_sf"/>
</dbReference>
<dbReference type="Pfam" id="PF04076">
    <property type="entry name" value="BOF"/>
    <property type="match status" value="1"/>
</dbReference>
<sequence length="108" mass="12415">MKSLLLCLLGVTAGIWQRNYTVGEVMKNARQLSYDSTSVKITGYITGKLRGTTYIFEDRTAEIKVEIANRYLPAKPFNDRDEVTIRAWVRYEINQPITLQVNETVINE</sequence>
<organism evidence="2 3">
    <name type="scientific">Chitinophaga nivalis</name>
    <dbReference type="NCBI Taxonomy" id="2991709"/>
    <lineage>
        <taxon>Bacteria</taxon>
        <taxon>Pseudomonadati</taxon>
        <taxon>Bacteroidota</taxon>
        <taxon>Chitinophagia</taxon>
        <taxon>Chitinophagales</taxon>
        <taxon>Chitinophagaceae</taxon>
        <taxon>Chitinophaga</taxon>
    </lineage>
</organism>
<dbReference type="RefSeq" id="WP_264729255.1">
    <property type="nucleotide sequence ID" value="NZ_JAPDNR010000001.1"/>
</dbReference>
<dbReference type="Proteomes" id="UP001207742">
    <property type="component" value="Unassembled WGS sequence"/>
</dbReference>
<keyword evidence="1" id="KW-0732">Signal</keyword>
<name>A0ABT3IIF3_9BACT</name>
<dbReference type="SUPFAM" id="SSF101756">
    <property type="entry name" value="Hypothetical protein YgiW"/>
    <property type="match status" value="1"/>
</dbReference>
<proteinExistence type="predicted"/>